<evidence type="ECO:0000259" key="1">
    <source>
        <dbReference type="SMART" id="SM00642"/>
    </source>
</evidence>
<accession>A0A4R9AA82</accession>
<dbReference type="CDD" id="cd11336">
    <property type="entry name" value="AmyAc_MTSase"/>
    <property type="match status" value="1"/>
</dbReference>
<dbReference type="GO" id="GO:0047470">
    <property type="term" value="F:(1,4)-alpha-D-glucan 1-alpha-D-glucosylmutase activity"/>
    <property type="evidence" value="ECO:0007669"/>
    <property type="project" value="TreeGrafter"/>
</dbReference>
<dbReference type="Gene3D" id="1.10.150.200">
    <property type="entry name" value="Maltooligosyl trehalose synthase, domain 3"/>
    <property type="match status" value="1"/>
</dbReference>
<dbReference type="GO" id="GO:0030980">
    <property type="term" value="P:alpha-glucan catabolic process"/>
    <property type="evidence" value="ECO:0007669"/>
    <property type="project" value="TreeGrafter"/>
</dbReference>
<feature type="domain" description="Glycosyl hydrolase family 13 catalytic" evidence="1">
    <location>
        <begin position="11"/>
        <end position="698"/>
    </location>
</feature>
<dbReference type="Gene3D" id="3.20.20.80">
    <property type="entry name" value="Glycosidases"/>
    <property type="match status" value="1"/>
</dbReference>
<dbReference type="GO" id="GO:0005992">
    <property type="term" value="P:trehalose biosynthetic process"/>
    <property type="evidence" value="ECO:0007669"/>
    <property type="project" value="TreeGrafter"/>
</dbReference>
<dbReference type="PANTHER" id="PTHR10357">
    <property type="entry name" value="ALPHA-AMYLASE FAMILY MEMBER"/>
    <property type="match status" value="1"/>
</dbReference>
<keyword evidence="3" id="KW-1185">Reference proteome</keyword>
<organism evidence="2 3">
    <name type="scientific">Cryobacterium frigoriphilum</name>
    <dbReference type="NCBI Taxonomy" id="1259150"/>
    <lineage>
        <taxon>Bacteria</taxon>
        <taxon>Bacillati</taxon>
        <taxon>Actinomycetota</taxon>
        <taxon>Actinomycetes</taxon>
        <taxon>Micrococcales</taxon>
        <taxon>Microbacteriaceae</taxon>
        <taxon>Cryobacterium</taxon>
    </lineage>
</organism>
<comment type="caution">
    <text evidence="2">The sequence shown here is derived from an EMBL/GenBank/DDBJ whole genome shotgun (WGS) entry which is preliminary data.</text>
</comment>
<dbReference type="InterPro" id="IPR006047">
    <property type="entry name" value="GH13_cat_dom"/>
</dbReference>
<dbReference type="AlphaFoldDB" id="A0A4R9AA82"/>
<dbReference type="Gene3D" id="3.30.1590.10">
    <property type="entry name" value="Maltooligosyl trehalose synthase, domain 2"/>
    <property type="match status" value="1"/>
</dbReference>
<dbReference type="OrthoDB" id="9761577at2"/>
<dbReference type="SUPFAM" id="SSF51445">
    <property type="entry name" value="(Trans)glycosidases"/>
    <property type="match status" value="1"/>
</dbReference>
<evidence type="ECO:0000313" key="2">
    <source>
        <dbReference type="EMBL" id="TFD55113.1"/>
    </source>
</evidence>
<protein>
    <submittedName>
        <fullName evidence="2">Malto-oligosyltrehalose synthase</fullName>
    </submittedName>
</protein>
<proteinExistence type="predicted"/>
<dbReference type="InterPro" id="IPR017853">
    <property type="entry name" value="GH"/>
</dbReference>
<dbReference type="InterPro" id="IPR013797">
    <property type="entry name" value="Maltooligo_trehalose_synth_4"/>
</dbReference>
<dbReference type="PANTHER" id="PTHR10357:SF216">
    <property type="entry name" value="MALTOOLIGOSYL TREHALOSE SYNTHASE-RELATED"/>
    <property type="match status" value="1"/>
</dbReference>
<reference evidence="2 3" key="1">
    <citation type="submission" date="2019-03" db="EMBL/GenBank/DDBJ databases">
        <title>Genomics of glacier-inhabiting Cryobacterium strains.</title>
        <authorList>
            <person name="Liu Q."/>
            <person name="Xin Y.-H."/>
        </authorList>
    </citation>
    <scope>NUCLEOTIDE SEQUENCE [LARGE SCALE GENOMIC DNA]</scope>
    <source>
        <strain evidence="2 3">Hh14</strain>
    </source>
</reference>
<dbReference type="InterPro" id="IPR012767">
    <property type="entry name" value="Trehalose_TreY"/>
</dbReference>
<dbReference type="Gene3D" id="1.10.10.470">
    <property type="entry name" value="Maltooligosyl trehalose synthase, domain 4"/>
    <property type="match status" value="1"/>
</dbReference>
<evidence type="ECO:0000313" key="3">
    <source>
        <dbReference type="Proteomes" id="UP000297447"/>
    </source>
</evidence>
<dbReference type="RefSeq" id="WP_134517799.1">
    <property type="nucleotide sequence ID" value="NZ_SOHE01000013.1"/>
</dbReference>
<dbReference type="SMART" id="SM00642">
    <property type="entry name" value="Aamy"/>
    <property type="match status" value="1"/>
</dbReference>
<dbReference type="EMBL" id="SOHE01000013">
    <property type="protein sequence ID" value="TFD55113.1"/>
    <property type="molecule type" value="Genomic_DNA"/>
</dbReference>
<name>A0A4R9AA82_9MICO</name>
<dbReference type="NCBIfam" id="TIGR02401">
    <property type="entry name" value="trehalose_TreY"/>
    <property type="match status" value="1"/>
</dbReference>
<dbReference type="Proteomes" id="UP000297447">
    <property type="component" value="Unassembled WGS sequence"/>
</dbReference>
<dbReference type="Pfam" id="PF00128">
    <property type="entry name" value="Alpha-amylase"/>
    <property type="match status" value="1"/>
</dbReference>
<sequence>MRVPASTYRLQITADFDLDAAAGVLDYVTDLGADWIYLSPLLGAEPGSEHGYDVVDHAAVDPARGGPAALARLAAAVTEAGRGILVDIVPNHMGVATPRANSWWWDLLRHGQESRYAEAFDVDWEAGNGKISLPVLGDDSAGGSELDRLEVVGDELRYYDHAYPLAPGSADDGASARVVHDRQHYTLMGWRRADTELNYRRFFGVNSLAGIRVEVPWVFAESHAEIVRWMREGLAQGLRVDHPDGLADPGGYLDLLRDATSTIEDDGEHAEGEVLAEKYIVVEKILDGREQLPTNWSTSGTSGYDALADVDRVLVDPAGEGPLDALEARLHDPEAATPAPVSWAAMVHEQKRSITDGILRSEVLRLARLVAEPGGAGADADADAIAELLACFPVYRSYLPLGAEHLQLAATRARTHRPDLSQQIDRLLPVLNDPAHPAAVRFQQTSGMVMAKGVEDTSYYRFSRLTSLNEVGADPDEFAVDVAEFHRRQQLRQAAWPTSMTTLSTHDTKRGEDVRARISVLAEIPGDWQATLGRLRAAAPLGDAPFENLLWQAIVGSWPAGPERLRDYALKAAREAGTSTEWTATNEPFEQSLRDLVAGLDDGVTGAIVADFVDRVRQAGWSNSLSAKLLQLTAPGVPDVYQGSELWQTSLVDPDNRRPVDYAARRALLENIDDGWLPPIDETGAAKLLVTSEALRLRRDEPERFTRYAPVAAFGTAAAHVIAFERGAAITVATRLPLGLEAGGGWGDTTILLAGREYLDVLTGSHIAGGATSVAELLERYPVALLIPNDLPADEPVDDPAALPDESES</sequence>
<gene>
    <name evidence="2" type="primary">treY</name>
    <name evidence="2" type="ORF">E3T55_01420</name>
</gene>